<proteinExistence type="predicted"/>
<organism evidence="1 2">
    <name type="scientific">Diaporthe vaccinii</name>
    <dbReference type="NCBI Taxonomy" id="105482"/>
    <lineage>
        <taxon>Eukaryota</taxon>
        <taxon>Fungi</taxon>
        <taxon>Dikarya</taxon>
        <taxon>Ascomycota</taxon>
        <taxon>Pezizomycotina</taxon>
        <taxon>Sordariomycetes</taxon>
        <taxon>Sordariomycetidae</taxon>
        <taxon>Diaporthales</taxon>
        <taxon>Diaporthaceae</taxon>
        <taxon>Diaporthe</taxon>
        <taxon>Diaporthe eres species complex</taxon>
    </lineage>
</organism>
<dbReference type="EMBL" id="JBAWTH010000151">
    <property type="protein sequence ID" value="KAL2274663.1"/>
    <property type="molecule type" value="Genomic_DNA"/>
</dbReference>
<evidence type="ECO:0000313" key="2">
    <source>
        <dbReference type="Proteomes" id="UP001600888"/>
    </source>
</evidence>
<keyword evidence="2" id="KW-1185">Reference proteome</keyword>
<reference evidence="1 2" key="1">
    <citation type="submission" date="2024-03" db="EMBL/GenBank/DDBJ databases">
        <title>A high-quality draft genome sequence of Diaporthe vaccinii, a causative agent of upright dieback and viscid rot disease in cranberry plants.</title>
        <authorList>
            <person name="Sarrasin M."/>
            <person name="Lang B.F."/>
            <person name="Burger G."/>
        </authorList>
    </citation>
    <scope>NUCLEOTIDE SEQUENCE [LARGE SCALE GENOMIC DNA]</scope>
    <source>
        <strain evidence="1 2">IS7</strain>
    </source>
</reference>
<dbReference type="InterPro" id="IPR053037">
    <property type="entry name" value="Pericyclase_pydY-like"/>
</dbReference>
<evidence type="ECO:0000313" key="1">
    <source>
        <dbReference type="EMBL" id="KAL2274663.1"/>
    </source>
</evidence>
<comment type="caution">
    <text evidence="1">The sequence shown here is derived from an EMBL/GenBank/DDBJ whole genome shotgun (WGS) entry which is preliminary data.</text>
</comment>
<name>A0ABR4DWC7_9PEZI</name>
<dbReference type="PANTHER" id="PTHR38115">
    <property type="entry name" value="LIPOCALIN-LIKE DOMAIN-CONTAINING PROTEIN"/>
    <property type="match status" value="1"/>
</dbReference>
<sequence>MAAPPSVTMGNLGGTWVMSKTLSDDMGPSLELQGMPWIIRKAVSFATITGKLSQTKNQDDVTCIQIAQTATGGIKGETEVHKLDGKDYSHSSGVFGTQVVNTSWVHLKSEDSKVLKGWLREDWLEGDDNASPGNIHVSVKHDKAGWTAHQVWGFAMVEGKRYFVKRFLVEKGSSDAKVRMVYEWKDV</sequence>
<evidence type="ECO:0008006" key="3">
    <source>
        <dbReference type="Google" id="ProtNLM"/>
    </source>
</evidence>
<gene>
    <name evidence="1" type="ORF">FJTKL_03024</name>
</gene>
<dbReference type="PANTHER" id="PTHR38115:SF1">
    <property type="entry name" value="LIPOCALIN-LIKE DOMAIN-CONTAINING PROTEIN"/>
    <property type="match status" value="1"/>
</dbReference>
<protein>
    <recommendedName>
        <fullName evidence="3">LCCL domain-containing protein</fullName>
    </recommendedName>
</protein>
<accession>A0ABR4DWC7</accession>
<dbReference type="Proteomes" id="UP001600888">
    <property type="component" value="Unassembled WGS sequence"/>
</dbReference>